<dbReference type="InterPro" id="IPR038753">
    <property type="entry name" value="NFKBIL1"/>
</dbReference>
<evidence type="ECO:0000256" key="10">
    <source>
        <dbReference type="SAM" id="Coils"/>
    </source>
</evidence>
<name>A0ABP0F8G6_CLALP</name>
<evidence type="ECO:0000256" key="8">
    <source>
        <dbReference type="ARBA" id="ARBA00030802"/>
    </source>
</evidence>
<dbReference type="EMBL" id="CAWYQH010000024">
    <property type="protein sequence ID" value="CAK8675985.1"/>
    <property type="molecule type" value="Genomic_DNA"/>
</dbReference>
<keyword evidence="3" id="KW-0597">Phosphoprotein</keyword>
<dbReference type="InterPro" id="IPR036770">
    <property type="entry name" value="Ankyrin_rpt-contain_sf"/>
</dbReference>
<reference evidence="11 12" key="1">
    <citation type="submission" date="2024-02" db="EMBL/GenBank/DDBJ databases">
        <authorList>
            <person name="Daric V."/>
            <person name="Darras S."/>
        </authorList>
    </citation>
    <scope>NUCLEOTIDE SEQUENCE [LARGE SCALE GENOMIC DNA]</scope>
</reference>
<comment type="subcellular location">
    <subcellularLocation>
        <location evidence="1">Nucleus</location>
    </subcellularLocation>
</comment>
<organism evidence="11 12">
    <name type="scientific">Clavelina lepadiformis</name>
    <name type="common">Light-bulb sea squirt</name>
    <name type="synonym">Ascidia lepadiformis</name>
    <dbReference type="NCBI Taxonomy" id="159417"/>
    <lineage>
        <taxon>Eukaryota</taxon>
        <taxon>Metazoa</taxon>
        <taxon>Chordata</taxon>
        <taxon>Tunicata</taxon>
        <taxon>Ascidiacea</taxon>
        <taxon>Aplousobranchia</taxon>
        <taxon>Clavelinidae</taxon>
        <taxon>Clavelina</taxon>
    </lineage>
</organism>
<sequence>MRLLKNSDDFHVDFVTGEMHRTPLHVACLLGDDPVTRCLLRFGANAGRKDRDGDTPLHLAAKYVGEEGNYSDHKLLIDPLIKEFPDAIHMKNKWGETPSQILQEAKEKHKQFLEEESMAWGEEIGSCYKPQEEANDSSIGMITNKSWNEKLANEWEDDCADQGFSQQYFIDKEWANNVPDYPTFEQWADRMAAEYKRKYPSASEKLKRRKEENRKRKFAEIRDMTDRLEKEQEKYRKRMAIKKSEVLDSKHKNYKEKMSKHVSNQDSLHKLRFRDIPWPCHGNVKEMTEVIMRGFVGDDRKERRKYILKQQILWHPDKFMQRCIDMLDDRDKESILQTVKVLSQSLNELLNQ</sequence>
<gene>
    <name evidence="11" type="ORF">CVLEPA_LOCUS5498</name>
</gene>
<dbReference type="Gene3D" id="1.25.40.20">
    <property type="entry name" value="Ankyrin repeat-containing domain"/>
    <property type="match status" value="1"/>
</dbReference>
<evidence type="ECO:0000256" key="3">
    <source>
        <dbReference type="ARBA" id="ARBA00022553"/>
    </source>
</evidence>
<accession>A0ABP0F8G6</accession>
<feature type="coiled-coil region" evidence="10">
    <location>
        <begin position="214"/>
        <end position="245"/>
    </location>
</feature>
<dbReference type="PANTHER" id="PTHR15263:SF1">
    <property type="entry name" value="NF-KAPPA-B INHIBITOR-LIKE PROTEIN 1"/>
    <property type="match status" value="1"/>
</dbReference>
<dbReference type="Proteomes" id="UP001642483">
    <property type="component" value="Unassembled WGS sequence"/>
</dbReference>
<comment type="caution">
    <text evidence="11">The sequence shown here is derived from an EMBL/GenBank/DDBJ whole genome shotgun (WGS) entry which is preliminary data.</text>
</comment>
<dbReference type="PROSITE" id="PS50297">
    <property type="entry name" value="ANK_REP_REGION"/>
    <property type="match status" value="1"/>
</dbReference>
<keyword evidence="4" id="KW-0677">Repeat</keyword>
<keyword evidence="12" id="KW-1185">Reference proteome</keyword>
<dbReference type="SUPFAM" id="SSF48403">
    <property type="entry name" value="Ankyrin repeat"/>
    <property type="match status" value="1"/>
</dbReference>
<evidence type="ECO:0000313" key="12">
    <source>
        <dbReference type="Proteomes" id="UP001642483"/>
    </source>
</evidence>
<dbReference type="PANTHER" id="PTHR15263">
    <property type="entry name" value="I-KAPPA-B-LIKE PROTEIN IKBL"/>
    <property type="match status" value="1"/>
</dbReference>
<keyword evidence="5 9" id="KW-0040">ANK repeat</keyword>
<keyword evidence="6" id="KW-0539">Nucleus</keyword>
<evidence type="ECO:0000256" key="5">
    <source>
        <dbReference type="ARBA" id="ARBA00023043"/>
    </source>
</evidence>
<keyword evidence="10" id="KW-0175">Coiled coil</keyword>
<dbReference type="SMART" id="SM00248">
    <property type="entry name" value="ANK"/>
    <property type="match status" value="2"/>
</dbReference>
<evidence type="ECO:0000256" key="6">
    <source>
        <dbReference type="ARBA" id="ARBA00023242"/>
    </source>
</evidence>
<dbReference type="InterPro" id="IPR002110">
    <property type="entry name" value="Ankyrin_rpt"/>
</dbReference>
<feature type="repeat" description="ANK" evidence="9">
    <location>
        <begin position="19"/>
        <end position="51"/>
    </location>
</feature>
<dbReference type="Pfam" id="PF12796">
    <property type="entry name" value="Ank_2"/>
    <property type="match status" value="1"/>
</dbReference>
<evidence type="ECO:0000313" key="11">
    <source>
        <dbReference type="EMBL" id="CAK8675985.1"/>
    </source>
</evidence>
<evidence type="ECO:0000256" key="4">
    <source>
        <dbReference type="ARBA" id="ARBA00022737"/>
    </source>
</evidence>
<dbReference type="PROSITE" id="PS50088">
    <property type="entry name" value="ANK_REPEAT"/>
    <property type="match status" value="1"/>
</dbReference>
<evidence type="ECO:0000256" key="1">
    <source>
        <dbReference type="ARBA" id="ARBA00004123"/>
    </source>
</evidence>
<protein>
    <recommendedName>
        <fullName evidence="2">NF-kappa-B inhibitor-like protein 1</fullName>
    </recommendedName>
    <alternativeName>
        <fullName evidence="7">Inhibitor of kappa B-like protein</fullName>
    </alternativeName>
    <alternativeName>
        <fullName evidence="8">Nuclear factor of kappa light polypeptide gene enhancer in B-cells inhibitor-like 1</fullName>
    </alternativeName>
</protein>
<evidence type="ECO:0000256" key="2">
    <source>
        <dbReference type="ARBA" id="ARBA00014259"/>
    </source>
</evidence>
<proteinExistence type="predicted"/>
<evidence type="ECO:0000256" key="9">
    <source>
        <dbReference type="PROSITE-ProRule" id="PRU00023"/>
    </source>
</evidence>
<evidence type="ECO:0000256" key="7">
    <source>
        <dbReference type="ARBA" id="ARBA00030621"/>
    </source>
</evidence>